<name>A0A9Q1HIF6_HOLLE</name>
<evidence type="ECO:0000313" key="2">
    <source>
        <dbReference type="EMBL" id="KAJ8046875.1"/>
    </source>
</evidence>
<keyword evidence="3" id="KW-1185">Reference proteome</keyword>
<feature type="signal peptide" evidence="1">
    <location>
        <begin position="1"/>
        <end position="24"/>
    </location>
</feature>
<evidence type="ECO:0000313" key="3">
    <source>
        <dbReference type="Proteomes" id="UP001152320"/>
    </source>
</evidence>
<comment type="caution">
    <text evidence="2">The sequence shown here is derived from an EMBL/GenBank/DDBJ whole genome shotgun (WGS) entry which is preliminary data.</text>
</comment>
<proteinExistence type="predicted"/>
<gene>
    <name evidence="2" type="ORF">HOLleu_05702</name>
</gene>
<keyword evidence="1" id="KW-0732">Signal</keyword>
<sequence length="69" mass="7726">MAKVSRQLTLNLILLVCLCGTASAQFASYVLCNFQGQIEEDFEGEVGDIAVSMEIDGDPMFYEPHQFYQ</sequence>
<reference evidence="2" key="1">
    <citation type="submission" date="2021-10" db="EMBL/GenBank/DDBJ databases">
        <title>Tropical sea cucumber genome reveals ecological adaptation and Cuvierian tubules defense mechanism.</title>
        <authorList>
            <person name="Chen T."/>
        </authorList>
    </citation>
    <scope>NUCLEOTIDE SEQUENCE</scope>
    <source>
        <strain evidence="2">Nanhai2018</strain>
        <tissue evidence="2">Muscle</tissue>
    </source>
</reference>
<dbReference type="Proteomes" id="UP001152320">
    <property type="component" value="Chromosome 2"/>
</dbReference>
<dbReference type="EMBL" id="JAIZAY010000002">
    <property type="protein sequence ID" value="KAJ8046875.1"/>
    <property type="molecule type" value="Genomic_DNA"/>
</dbReference>
<feature type="chain" id="PRO_5040106502" evidence="1">
    <location>
        <begin position="25"/>
        <end position="69"/>
    </location>
</feature>
<evidence type="ECO:0000256" key="1">
    <source>
        <dbReference type="SAM" id="SignalP"/>
    </source>
</evidence>
<accession>A0A9Q1HIF6</accession>
<organism evidence="2 3">
    <name type="scientific">Holothuria leucospilota</name>
    <name type="common">Black long sea cucumber</name>
    <name type="synonym">Mertensiothuria leucospilota</name>
    <dbReference type="NCBI Taxonomy" id="206669"/>
    <lineage>
        <taxon>Eukaryota</taxon>
        <taxon>Metazoa</taxon>
        <taxon>Echinodermata</taxon>
        <taxon>Eleutherozoa</taxon>
        <taxon>Echinozoa</taxon>
        <taxon>Holothuroidea</taxon>
        <taxon>Aspidochirotacea</taxon>
        <taxon>Aspidochirotida</taxon>
        <taxon>Holothuriidae</taxon>
        <taxon>Holothuria</taxon>
    </lineage>
</organism>
<dbReference type="AlphaFoldDB" id="A0A9Q1HIF6"/>
<protein>
    <submittedName>
        <fullName evidence="2">Uncharacterized protein</fullName>
    </submittedName>
</protein>